<feature type="chain" id="PRO_5016975606" evidence="1">
    <location>
        <begin position="29"/>
        <end position="153"/>
    </location>
</feature>
<dbReference type="Pfam" id="PF01322">
    <property type="entry name" value="Cytochrom_C_2"/>
    <property type="match status" value="1"/>
</dbReference>
<dbReference type="RefSeq" id="WP_170139973.1">
    <property type="nucleotide sequence ID" value="NZ_JACCEU010000014.1"/>
</dbReference>
<feature type="signal peptide" evidence="1">
    <location>
        <begin position="1"/>
        <end position="28"/>
    </location>
</feature>
<dbReference type="Proteomes" id="UP000253628">
    <property type="component" value="Unassembled WGS sequence"/>
</dbReference>
<dbReference type="GO" id="GO:0005506">
    <property type="term" value="F:iron ion binding"/>
    <property type="evidence" value="ECO:0007669"/>
    <property type="project" value="InterPro"/>
</dbReference>
<dbReference type="PROSITE" id="PS51009">
    <property type="entry name" value="CYTCII"/>
    <property type="match status" value="1"/>
</dbReference>
<proteinExistence type="predicted"/>
<dbReference type="GO" id="GO:0020037">
    <property type="term" value="F:heme binding"/>
    <property type="evidence" value="ECO:0007669"/>
    <property type="project" value="InterPro"/>
</dbReference>
<name>A0A366H0Q5_9BURK</name>
<keyword evidence="3" id="KW-1185">Reference proteome</keyword>
<accession>A0A366H0Q5</accession>
<dbReference type="EMBL" id="QNRQ01000018">
    <property type="protein sequence ID" value="RBP35278.1"/>
    <property type="molecule type" value="Genomic_DNA"/>
</dbReference>
<dbReference type="AlphaFoldDB" id="A0A366H0Q5"/>
<keyword evidence="1" id="KW-0732">Signal</keyword>
<dbReference type="InterPro" id="IPR010980">
    <property type="entry name" value="Cyt_c/b562"/>
</dbReference>
<gene>
    <name evidence="2" type="ORF">DFR37_11852</name>
</gene>
<dbReference type="SUPFAM" id="SSF47175">
    <property type="entry name" value="Cytochromes"/>
    <property type="match status" value="1"/>
</dbReference>
<dbReference type="GO" id="GO:0009055">
    <property type="term" value="F:electron transfer activity"/>
    <property type="evidence" value="ECO:0007669"/>
    <property type="project" value="InterPro"/>
</dbReference>
<dbReference type="InterPro" id="IPR002321">
    <property type="entry name" value="Cyt_c_II"/>
</dbReference>
<evidence type="ECO:0000256" key="1">
    <source>
        <dbReference type="SAM" id="SignalP"/>
    </source>
</evidence>
<reference evidence="2 3" key="1">
    <citation type="submission" date="2018-06" db="EMBL/GenBank/DDBJ databases">
        <title>Genomic Encyclopedia of Type Strains, Phase IV (KMG-IV): sequencing the most valuable type-strain genomes for metagenomic binning, comparative biology and taxonomic classification.</title>
        <authorList>
            <person name="Goeker M."/>
        </authorList>
    </citation>
    <scope>NUCLEOTIDE SEQUENCE [LARGE SCALE GENOMIC DNA]</scope>
    <source>
        <strain evidence="2 3">DSM 25520</strain>
    </source>
</reference>
<dbReference type="GO" id="GO:0022900">
    <property type="term" value="P:electron transport chain"/>
    <property type="evidence" value="ECO:0007669"/>
    <property type="project" value="InterPro"/>
</dbReference>
<comment type="caution">
    <text evidence="2">The sequence shown here is derived from an EMBL/GenBank/DDBJ whole genome shotgun (WGS) entry which is preliminary data.</text>
</comment>
<evidence type="ECO:0000313" key="2">
    <source>
        <dbReference type="EMBL" id="RBP35278.1"/>
    </source>
</evidence>
<evidence type="ECO:0000313" key="3">
    <source>
        <dbReference type="Proteomes" id="UP000253628"/>
    </source>
</evidence>
<sequence length="153" mass="17225">MNNFLKTHTLLKTFFSVILAAYTTSLNAQTEQAEEPMSLRTVMEKLGHDMEAVTGAISKEDWALIAELAPKISHHAEPPMLEKVQILTWLGSDAGEFRSFDMQVQEAATEMGEAAKQADGQRVIEAFSKTQQSCLACHQNFRQPFVKRFYGER</sequence>
<dbReference type="Gene3D" id="1.20.120.10">
    <property type="entry name" value="Cytochrome c/b562"/>
    <property type="match status" value="1"/>
</dbReference>
<organism evidence="2 3">
    <name type="scientific">Eoetvoesiella caeni</name>
    <dbReference type="NCBI Taxonomy" id="645616"/>
    <lineage>
        <taxon>Bacteria</taxon>
        <taxon>Pseudomonadati</taxon>
        <taxon>Pseudomonadota</taxon>
        <taxon>Betaproteobacteria</taxon>
        <taxon>Burkholderiales</taxon>
        <taxon>Alcaligenaceae</taxon>
        <taxon>Eoetvoesiella</taxon>
    </lineage>
</organism>
<protein>
    <submittedName>
        <fullName evidence="2">Cytochrome c</fullName>
    </submittedName>
</protein>